<dbReference type="SUPFAM" id="SSF57048">
    <property type="entry name" value="Gurmarin-like"/>
    <property type="match status" value="1"/>
</dbReference>
<dbReference type="EMBL" id="BLJY01000010">
    <property type="protein sequence ID" value="GFF19656.1"/>
    <property type="molecule type" value="Genomic_DNA"/>
</dbReference>
<sequence length="75" mass="7610">MRLAWIATVATLFGLAVATCDASSGSGSSASTGSSTPSPIENGATCKLDGSLGWCKSGYCFVIQGQTEGKCQEKK</sequence>
<keyword evidence="1" id="KW-0929">Antimicrobial</keyword>
<evidence type="ECO:0000313" key="4">
    <source>
        <dbReference type="EMBL" id="GFF19656.1"/>
    </source>
</evidence>
<dbReference type="InterPro" id="IPR009101">
    <property type="entry name" value="Gurmarin/antifun_pep"/>
</dbReference>
<dbReference type="InterPro" id="IPR024206">
    <property type="entry name" value="Gurmarin/antimicrobial_peptd"/>
</dbReference>
<dbReference type="AlphaFoldDB" id="A0A5M3ZA16"/>
<comment type="caution">
    <text evidence="4">The sequence shown here is derived from an EMBL/GenBank/DDBJ whole genome shotgun (WGS) entry which is preliminary data.</text>
</comment>
<organism evidence="4 5">
    <name type="scientific">Aspergillus terreus</name>
    <dbReference type="NCBI Taxonomy" id="33178"/>
    <lineage>
        <taxon>Eukaryota</taxon>
        <taxon>Fungi</taxon>
        <taxon>Dikarya</taxon>
        <taxon>Ascomycota</taxon>
        <taxon>Pezizomycotina</taxon>
        <taxon>Eurotiomycetes</taxon>
        <taxon>Eurotiomycetidae</taxon>
        <taxon>Eurotiales</taxon>
        <taxon>Aspergillaceae</taxon>
        <taxon>Aspergillus</taxon>
        <taxon>Aspergillus subgen. Circumdati</taxon>
    </lineage>
</organism>
<evidence type="ECO:0000256" key="2">
    <source>
        <dbReference type="ARBA" id="ARBA00022854"/>
    </source>
</evidence>
<keyword evidence="2" id="KW-0960">Knottin</keyword>
<evidence type="ECO:0000256" key="1">
    <source>
        <dbReference type="ARBA" id="ARBA00022529"/>
    </source>
</evidence>
<keyword evidence="5" id="KW-1185">Reference proteome</keyword>
<gene>
    <name evidence="4" type="ORF">ATEIFO6365_0010043600</name>
</gene>
<evidence type="ECO:0000313" key="5">
    <source>
        <dbReference type="Proteomes" id="UP000452235"/>
    </source>
</evidence>
<proteinExistence type="predicted"/>
<accession>A0A5M3ZA16</accession>
<keyword evidence="3" id="KW-1015">Disulfide bond</keyword>
<dbReference type="OrthoDB" id="4233515at2759"/>
<name>A0A5M3ZA16_ASPTE</name>
<protein>
    <submittedName>
        <fullName evidence="4">Uncharacterized protein</fullName>
    </submittedName>
</protein>
<evidence type="ECO:0000256" key="3">
    <source>
        <dbReference type="ARBA" id="ARBA00023157"/>
    </source>
</evidence>
<dbReference type="Proteomes" id="UP000452235">
    <property type="component" value="Unassembled WGS sequence"/>
</dbReference>
<reference evidence="4 5" key="1">
    <citation type="submission" date="2020-01" db="EMBL/GenBank/DDBJ databases">
        <title>Aspergillus terreus IFO 6365 whole genome shotgun sequence.</title>
        <authorList>
            <person name="Kanamasa S."/>
            <person name="Takahashi H."/>
        </authorList>
    </citation>
    <scope>NUCLEOTIDE SEQUENCE [LARGE SCALE GENOMIC DNA]</scope>
    <source>
        <strain evidence="4 5">IFO 6365</strain>
    </source>
</reference>
<dbReference type="Pfam" id="PF11410">
    <property type="entry name" value="Antifungal_pept"/>
    <property type="match status" value="1"/>
</dbReference>